<evidence type="ECO:0008006" key="3">
    <source>
        <dbReference type="Google" id="ProtNLM"/>
    </source>
</evidence>
<protein>
    <recommendedName>
        <fullName evidence="3">Transposase</fullName>
    </recommendedName>
</protein>
<evidence type="ECO:0000313" key="1">
    <source>
        <dbReference type="EMBL" id="GEQ36865.1"/>
    </source>
</evidence>
<dbReference type="RefSeq" id="WP_176935499.1">
    <property type="nucleotide sequence ID" value="NZ_BKBI01000027.1"/>
</dbReference>
<dbReference type="AlphaFoldDB" id="A0AAV3WTE3"/>
<sequence>MYWQVRFNRENPDQKVIDEMHEIRKVHKDYGCLRMTRELRARDYLINLNCKIKLDD</sequence>
<organism evidence="1 2">
    <name type="scientific">Marinilactibacillus psychrotolerans</name>
    <dbReference type="NCBI Taxonomy" id="191770"/>
    <lineage>
        <taxon>Bacteria</taxon>
        <taxon>Bacillati</taxon>
        <taxon>Bacillota</taxon>
        <taxon>Bacilli</taxon>
        <taxon>Lactobacillales</taxon>
        <taxon>Carnobacteriaceae</taxon>
        <taxon>Marinilactibacillus</taxon>
    </lineage>
</organism>
<name>A0AAV3WTE3_9LACT</name>
<dbReference type="Proteomes" id="UP000887127">
    <property type="component" value="Unassembled WGS sequence"/>
</dbReference>
<comment type="caution">
    <text evidence="1">The sequence shown here is derived from an EMBL/GenBank/DDBJ whole genome shotgun (WGS) entry which is preliminary data.</text>
</comment>
<dbReference type="EMBL" id="BKBI01000027">
    <property type="protein sequence ID" value="GEQ36865.1"/>
    <property type="molecule type" value="Genomic_DNA"/>
</dbReference>
<evidence type="ECO:0000313" key="2">
    <source>
        <dbReference type="Proteomes" id="UP000887127"/>
    </source>
</evidence>
<proteinExistence type="predicted"/>
<accession>A0AAV3WTE3</accession>
<reference evidence="1" key="1">
    <citation type="submission" date="2019-08" db="EMBL/GenBank/DDBJ databases">
        <title>Marinilactibacillus psychrotolerans M13-2T whole genome sequencing project.</title>
        <authorList>
            <person name="Ishikawa M."/>
            <person name="Suzuki T."/>
            <person name="Matsutani M."/>
        </authorList>
    </citation>
    <scope>NUCLEOTIDE SEQUENCE</scope>
    <source>
        <strain evidence="1">M13-2T</strain>
    </source>
</reference>
<gene>
    <name evidence="1" type="ORF">M132T_23730</name>
</gene>